<dbReference type="RefSeq" id="WP_069702504.1">
    <property type="nucleotide sequence ID" value="NZ_MJAT01000033.1"/>
</dbReference>
<dbReference type="Proteomes" id="UP000095255">
    <property type="component" value="Unassembled WGS sequence"/>
</dbReference>
<reference evidence="2 3" key="1">
    <citation type="submission" date="2016-09" db="EMBL/GenBank/DDBJ databases">
        <title>Desulfuribacillus arsenicus sp. nov., an obligately anaerobic, dissimilatory arsenic- and antimonate-reducing bacterium isolated from anoxic sediments.</title>
        <authorList>
            <person name="Abin C.A."/>
            <person name="Hollibaugh J.T."/>
        </authorList>
    </citation>
    <scope>NUCLEOTIDE SEQUENCE [LARGE SCALE GENOMIC DNA]</scope>
    <source>
        <strain evidence="2 3">MLFW-2</strain>
    </source>
</reference>
<dbReference type="EMBL" id="MJAT01000033">
    <property type="protein sequence ID" value="OEH85177.1"/>
    <property type="molecule type" value="Genomic_DNA"/>
</dbReference>
<sequence>MEKIIKQEKGLENRYHRLRNVIKKLEHREEQFETEVLAKFDTLDLQGIEDLAVEKIRVQTLREQLMRFLERYEHKKW</sequence>
<name>A0A1E5L4V1_9FIRM</name>
<keyword evidence="3" id="KW-1185">Reference proteome</keyword>
<proteinExistence type="predicted"/>
<dbReference type="AlphaFoldDB" id="A0A1E5L4V1"/>
<gene>
    <name evidence="2" type="ORF">BHU72_06085</name>
</gene>
<keyword evidence="1" id="KW-0175">Coiled coil</keyword>
<organism evidence="2 3">
    <name type="scientific">Desulfuribacillus stibiiarsenatis</name>
    <dbReference type="NCBI Taxonomy" id="1390249"/>
    <lineage>
        <taxon>Bacteria</taxon>
        <taxon>Bacillati</taxon>
        <taxon>Bacillota</taxon>
        <taxon>Desulfuribacillia</taxon>
        <taxon>Desulfuribacillales</taxon>
        <taxon>Desulfuribacillaceae</taxon>
        <taxon>Desulfuribacillus</taxon>
    </lineage>
</organism>
<evidence type="ECO:0000313" key="3">
    <source>
        <dbReference type="Proteomes" id="UP000095255"/>
    </source>
</evidence>
<dbReference type="STRING" id="1390249.BHU72_06085"/>
<comment type="caution">
    <text evidence="2">The sequence shown here is derived from an EMBL/GenBank/DDBJ whole genome shotgun (WGS) entry which is preliminary data.</text>
</comment>
<evidence type="ECO:0000313" key="2">
    <source>
        <dbReference type="EMBL" id="OEH85177.1"/>
    </source>
</evidence>
<accession>A0A1E5L4V1</accession>
<evidence type="ECO:0000256" key="1">
    <source>
        <dbReference type="SAM" id="Coils"/>
    </source>
</evidence>
<feature type="coiled-coil region" evidence="1">
    <location>
        <begin position="1"/>
        <end position="35"/>
    </location>
</feature>
<protein>
    <submittedName>
        <fullName evidence="2">Uncharacterized protein</fullName>
    </submittedName>
</protein>